<evidence type="ECO:0000313" key="4">
    <source>
        <dbReference type="Proteomes" id="UP000499080"/>
    </source>
</evidence>
<comment type="caution">
    <text evidence="3">The sequence shown here is derived from an EMBL/GenBank/DDBJ whole genome shotgun (WGS) entry which is preliminary data.</text>
</comment>
<organism evidence="3 4">
    <name type="scientific">Araneus ventricosus</name>
    <name type="common">Orbweaver spider</name>
    <name type="synonym">Epeira ventricosa</name>
    <dbReference type="NCBI Taxonomy" id="182803"/>
    <lineage>
        <taxon>Eukaryota</taxon>
        <taxon>Metazoa</taxon>
        <taxon>Ecdysozoa</taxon>
        <taxon>Arthropoda</taxon>
        <taxon>Chelicerata</taxon>
        <taxon>Arachnida</taxon>
        <taxon>Araneae</taxon>
        <taxon>Araneomorphae</taxon>
        <taxon>Entelegynae</taxon>
        <taxon>Araneoidea</taxon>
        <taxon>Araneidae</taxon>
        <taxon>Araneus</taxon>
    </lineage>
</organism>
<feature type="coiled-coil region" evidence="1">
    <location>
        <begin position="52"/>
        <end position="132"/>
    </location>
</feature>
<evidence type="ECO:0000256" key="2">
    <source>
        <dbReference type="SAM" id="MobiDB-lite"/>
    </source>
</evidence>
<evidence type="ECO:0000256" key="1">
    <source>
        <dbReference type="SAM" id="Coils"/>
    </source>
</evidence>
<name>A0A4Y2ULU7_ARAVE</name>
<proteinExistence type="predicted"/>
<reference evidence="3 4" key="1">
    <citation type="journal article" date="2019" name="Sci. Rep.">
        <title>Orb-weaving spider Araneus ventricosus genome elucidates the spidroin gene catalogue.</title>
        <authorList>
            <person name="Kono N."/>
            <person name="Nakamura H."/>
            <person name="Ohtoshi R."/>
            <person name="Moran D.A.P."/>
            <person name="Shinohara A."/>
            <person name="Yoshida Y."/>
            <person name="Fujiwara M."/>
            <person name="Mori M."/>
            <person name="Tomita M."/>
            <person name="Arakawa K."/>
        </authorList>
    </citation>
    <scope>NUCLEOTIDE SEQUENCE [LARGE SCALE GENOMIC DNA]</scope>
</reference>
<dbReference type="AlphaFoldDB" id="A0A4Y2ULU7"/>
<feature type="region of interest" description="Disordered" evidence="2">
    <location>
        <begin position="172"/>
        <end position="198"/>
    </location>
</feature>
<protein>
    <submittedName>
        <fullName evidence="3">Uncharacterized protein</fullName>
    </submittedName>
</protein>
<dbReference type="EMBL" id="BGPR01038071">
    <property type="protein sequence ID" value="GBO13838.1"/>
    <property type="molecule type" value="Genomic_DNA"/>
</dbReference>
<gene>
    <name evidence="3" type="ORF">AVEN_181902_1</name>
</gene>
<dbReference type="Proteomes" id="UP000499080">
    <property type="component" value="Unassembled WGS sequence"/>
</dbReference>
<keyword evidence="4" id="KW-1185">Reference proteome</keyword>
<accession>A0A4Y2ULU7</accession>
<evidence type="ECO:0000313" key="3">
    <source>
        <dbReference type="EMBL" id="GBO13838.1"/>
    </source>
</evidence>
<sequence length="227" mass="26059">MNPVLILSHGQASVERGFSVNRAIEVENLKDESYISQRLVYDYIKFCGGAAIFRKESELAKLRSALHSEENKVTDLTLEKQNLNDELKKKKKELEFYKKELESHREALSEKEEQEKLRAEELKDKKIEAEKETFCNTGARSGIVCMVNTRSQTKMADNADLLALLSEMNKSVEKGQEEMKKGQEEMKKGQEEMKNGQEEMKNQIQGVKGKIEEVRIEVQKEARGNRG</sequence>
<keyword evidence="1" id="KW-0175">Coiled coil</keyword>